<gene>
    <name evidence="1" type="ORF">BpHYR1_000277</name>
</gene>
<evidence type="ECO:0000313" key="1">
    <source>
        <dbReference type="EMBL" id="RNA45249.1"/>
    </source>
</evidence>
<dbReference type="AlphaFoldDB" id="A0A3M7TBC3"/>
<name>A0A3M7TBC3_BRAPC</name>
<protein>
    <submittedName>
        <fullName evidence="1">Uncharacterized protein</fullName>
    </submittedName>
</protein>
<comment type="caution">
    <text evidence="1">The sequence shown here is derived from an EMBL/GenBank/DDBJ whole genome shotgun (WGS) entry which is preliminary data.</text>
</comment>
<keyword evidence="2" id="KW-1185">Reference proteome</keyword>
<sequence>MSINECTDAFELDAVLVRQTGISFLGSINFSLLGDFTVLGNCGDVLVSLIGFDLGNFNSFFILKSTLKLVDWFKASLPSITLLTVAVGESTLINSTHLVALFNAGIMEMSETWLSGLKKKFCGTQKNNQTCTKVTKKSLKKSLKTSSGPIERTFSYAGYINRPHRSRMTLSLITKSRLVLFKFFPTINKNADITLLNIVIQIPQAICMVISKNQKN</sequence>
<organism evidence="1 2">
    <name type="scientific">Brachionus plicatilis</name>
    <name type="common">Marine rotifer</name>
    <name type="synonym">Brachionus muelleri</name>
    <dbReference type="NCBI Taxonomy" id="10195"/>
    <lineage>
        <taxon>Eukaryota</taxon>
        <taxon>Metazoa</taxon>
        <taxon>Spiralia</taxon>
        <taxon>Gnathifera</taxon>
        <taxon>Rotifera</taxon>
        <taxon>Eurotatoria</taxon>
        <taxon>Monogononta</taxon>
        <taxon>Pseudotrocha</taxon>
        <taxon>Ploima</taxon>
        <taxon>Brachionidae</taxon>
        <taxon>Brachionus</taxon>
    </lineage>
</organism>
<proteinExistence type="predicted"/>
<accession>A0A3M7TBC3</accession>
<dbReference type="EMBL" id="REGN01000002">
    <property type="protein sequence ID" value="RNA45249.1"/>
    <property type="molecule type" value="Genomic_DNA"/>
</dbReference>
<dbReference type="Proteomes" id="UP000276133">
    <property type="component" value="Unassembled WGS sequence"/>
</dbReference>
<reference evidence="1 2" key="1">
    <citation type="journal article" date="2018" name="Sci. Rep.">
        <title>Genomic signatures of local adaptation to the degree of environmental predictability in rotifers.</title>
        <authorList>
            <person name="Franch-Gras L."/>
            <person name="Hahn C."/>
            <person name="Garcia-Roger E.M."/>
            <person name="Carmona M.J."/>
            <person name="Serra M."/>
            <person name="Gomez A."/>
        </authorList>
    </citation>
    <scope>NUCLEOTIDE SEQUENCE [LARGE SCALE GENOMIC DNA]</scope>
    <source>
        <strain evidence="1">HYR1</strain>
    </source>
</reference>
<evidence type="ECO:0000313" key="2">
    <source>
        <dbReference type="Proteomes" id="UP000276133"/>
    </source>
</evidence>